<evidence type="ECO:0000256" key="2">
    <source>
        <dbReference type="ARBA" id="ARBA00023125"/>
    </source>
</evidence>
<evidence type="ECO:0000256" key="1">
    <source>
        <dbReference type="ARBA" id="ARBA00023015"/>
    </source>
</evidence>
<evidence type="ECO:0000259" key="4">
    <source>
        <dbReference type="Pfam" id="PF00440"/>
    </source>
</evidence>
<dbReference type="InterPro" id="IPR001647">
    <property type="entry name" value="HTH_TetR"/>
</dbReference>
<dbReference type="InterPro" id="IPR050109">
    <property type="entry name" value="HTH-type_TetR-like_transc_reg"/>
</dbReference>
<comment type="caution">
    <text evidence="5">The sequence shown here is derived from an EMBL/GenBank/DDBJ whole genome shotgun (WGS) entry which is preliminary data.</text>
</comment>
<name>A0A4R6SF35_LABRH</name>
<proteinExistence type="predicted"/>
<sequence length="202" mass="21973">MRVKTFAEQGRRAQIVASAIETIAEVGYGQASFARIAERAGLSSTRLISYHFDGKAELIEQVVAEVYTAAGAFMAPLVAAAKTPTETLAAYLRSNVEFMRTHPHHVVAISEILHNHRGADGHLRYFGETGGEDAVLEPVHAVLRAGQESGEFREFSVPHLAWVLRAAIDDIGFRFAADPGLDLGRCADELVDLFTAATRRTP</sequence>
<dbReference type="Pfam" id="PF00440">
    <property type="entry name" value="TetR_N"/>
    <property type="match status" value="1"/>
</dbReference>
<accession>A0A4R6SF35</accession>
<protein>
    <submittedName>
        <fullName evidence="5">TetR family transcriptional regulator</fullName>
    </submittedName>
</protein>
<dbReference type="SUPFAM" id="SSF48498">
    <property type="entry name" value="Tetracyclin repressor-like, C-terminal domain"/>
    <property type="match status" value="1"/>
</dbReference>
<dbReference type="InterPro" id="IPR009057">
    <property type="entry name" value="Homeodomain-like_sf"/>
</dbReference>
<dbReference type="SUPFAM" id="SSF46689">
    <property type="entry name" value="Homeodomain-like"/>
    <property type="match status" value="1"/>
</dbReference>
<dbReference type="Gene3D" id="1.10.357.10">
    <property type="entry name" value="Tetracycline Repressor, domain 2"/>
    <property type="match status" value="1"/>
</dbReference>
<dbReference type="RefSeq" id="WP_133849029.1">
    <property type="nucleotide sequence ID" value="NZ_SNXZ01000002.1"/>
</dbReference>
<keyword evidence="3" id="KW-0804">Transcription</keyword>
<keyword evidence="2" id="KW-0238">DNA-binding</keyword>
<dbReference type="PANTHER" id="PTHR30055:SF234">
    <property type="entry name" value="HTH-TYPE TRANSCRIPTIONAL REGULATOR BETI"/>
    <property type="match status" value="1"/>
</dbReference>
<feature type="domain" description="HTH tetR-type" evidence="4">
    <location>
        <begin position="15"/>
        <end position="62"/>
    </location>
</feature>
<gene>
    <name evidence="5" type="ORF">EV186_102154</name>
</gene>
<dbReference type="GO" id="GO:0000976">
    <property type="term" value="F:transcription cis-regulatory region binding"/>
    <property type="evidence" value="ECO:0007669"/>
    <property type="project" value="TreeGrafter"/>
</dbReference>
<keyword evidence="1" id="KW-0805">Transcription regulation</keyword>
<dbReference type="GO" id="GO:0003700">
    <property type="term" value="F:DNA-binding transcription factor activity"/>
    <property type="evidence" value="ECO:0007669"/>
    <property type="project" value="TreeGrafter"/>
</dbReference>
<dbReference type="InterPro" id="IPR036271">
    <property type="entry name" value="Tet_transcr_reg_TetR-rel_C_sf"/>
</dbReference>
<organism evidence="5 6">
    <name type="scientific">Labedaea rhizosphaerae</name>
    <dbReference type="NCBI Taxonomy" id="598644"/>
    <lineage>
        <taxon>Bacteria</taxon>
        <taxon>Bacillati</taxon>
        <taxon>Actinomycetota</taxon>
        <taxon>Actinomycetes</taxon>
        <taxon>Pseudonocardiales</taxon>
        <taxon>Pseudonocardiaceae</taxon>
        <taxon>Labedaea</taxon>
    </lineage>
</organism>
<dbReference type="AlphaFoldDB" id="A0A4R6SF35"/>
<reference evidence="5 6" key="1">
    <citation type="submission" date="2019-03" db="EMBL/GenBank/DDBJ databases">
        <title>Genomic Encyclopedia of Type Strains, Phase IV (KMG-IV): sequencing the most valuable type-strain genomes for metagenomic binning, comparative biology and taxonomic classification.</title>
        <authorList>
            <person name="Goeker M."/>
        </authorList>
    </citation>
    <scope>NUCLEOTIDE SEQUENCE [LARGE SCALE GENOMIC DNA]</scope>
    <source>
        <strain evidence="5 6">DSM 45361</strain>
    </source>
</reference>
<dbReference type="Proteomes" id="UP000295444">
    <property type="component" value="Unassembled WGS sequence"/>
</dbReference>
<evidence type="ECO:0000256" key="3">
    <source>
        <dbReference type="ARBA" id="ARBA00023163"/>
    </source>
</evidence>
<dbReference type="Gene3D" id="1.10.10.60">
    <property type="entry name" value="Homeodomain-like"/>
    <property type="match status" value="1"/>
</dbReference>
<dbReference type="EMBL" id="SNXZ01000002">
    <property type="protein sequence ID" value="TDQ00293.1"/>
    <property type="molecule type" value="Genomic_DNA"/>
</dbReference>
<keyword evidence="6" id="KW-1185">Reference proteome</keyword>
<evidence type="ECO:0000313" key="5">
    <source>
        <dbReference type="EMBL" id="TDQ00293.1"/>
    </source>
</evidence>
<evidence type="ECO:0000313" key="6">
    <source>
        <dbReference type="Proteomes" id="UP000295444"/>
    </source>
</evidence>
<dbReference type="OrthoDB" id="9806334at2"/>
<dbReference type="PANTHER" id="PTHR30055">
    <property type="entry name" value="HTH-TYPE TRANSCRIPTIONAL REGULATOR RUTR"/>
    <property type="match status" value="1"/>
</dbReference>